<sequence>MRESYGDGMSPALALASRRVFLDGGFSAATVLVRDGRIAGLAPFDPDADLVLPADEVLLPGLVDSHVHLNEPGRTDWEGFETGTAAAAAGGIATVVDMPLNSLPVTTTVDALAAKRAATVGKLAVDVAYWGGAVPENLGSLRQLFAAGVVGVKCFLSPSGIDEFGHLDAAALESALTELAAFDGLLIAHAEDPAHLHDDPAIGRSYARFLASRPPISEESAIAAVAAAASRTGARAHIVHVSDGHALEVIREAKAAGIRLTAETCPHYLTLRAEDLPDGSGTVKCCPPVRDGHNQDLLWEGLLDGTIDAVVSDHSPATRDLKEREDGDLGLAWGGISGVQTGLRAVWTEASRRGIPLETVIPWFTTGPAGIAGIPGRGVIREGAPAHLVSFAPDAASVVRAADLEYRNKLSPWDGATLRGAVRTTWVHGETAYTADRGITGRYGREILAPTPIRTQESV</sequence>
<evidence type="ECO:0000256" key="2">
    <source>
        <dbReference type="ARBA" id="ARBA00002368"/>
    </source>
</evidence>
<keyword evidence="9 12" id="KW-0378">Hydrolase</keyword>
<evidence type="ECO:0000256" key="4">
    <source>
        <dbReference type="ARBA" id="ARBA00010286"/>
    </source>
</evidence>
<dbReference type="GO" id="GO:0004038">
    <property type="term" value="F:allantoinase activity"/>
    <property type="evidence" value="ECO:0007669"/>
    <property type="project" value="UniProtKB-EC"/>
</dbReference>
<dbReference type="InterPro" id="IPR006680">
    <property type="entry name" value="Amidohydro-rel"/>
</dbReference>
<dbReference type="SUPFAM" id="SSF51338">
    <property type="entry name" value="Composite domain of metallo-dependent hydrolases"/>
    <property type="match status" value="1"/>
</dbReference>
<feature type="domain" description="Amidohydrolase-related" evidence="11">
    <location>
        <begin position="57"/>
        <end position="431"/>
    </location>
</feature>
<accession>A0A7S8MYG9</accession>
<dbReference type="GO" id="GO:0000256">
    <property type="term" value="P:allantoin catabolic process"/>
    <property type="evidence" value="ECO:0007669"/>
    <property type="project" value="InterPro"/>
</dbReference>
<dbReference type="InterPro" id="IPR011059">
    <property type="entry name" value="Metal-dep_hydrolase_composite"/>
</dbReference>
<evidence type="ECO:0000256" key="5">
    <source>
        <dbReference type="ARBA" id="ARBA00010368"/>
    </source>
</evidence>
<evidence type="ECO:0000256" key="7">
    <source>
        <dbReference type="ARBA" id="ARBA00012863"/>
    </source>
</evidence>
<dbReference type="KEGG" id="msf:IT882_00430"/>
<dbReference type="InterPro" id="IPR050138">
    <property type="entry name" value="DHOase/Allantoinase_Hydrolase"/>
</dbReference>
<comment type="subunit">
    <text evidence="6">Homotetramer.</text>
</comment>
<dbReference type="RefSeq" id="WP_195692707.1">
    <property type="nucleotide sequence ID" value="NZ_CP064760.1"/>
</dbReference>
<comment type="similarity">
    <text evidence="4">Belongs to the metallo-dependent hydrolases superfamily. DHOase family. Class I DHOase subfamily.</text>
</comment>
<gene>
    <name evidence="12" type="primary">allB</name>
    <name evidence="12" type="ORF">IT882_00430</name>
</gene>
<dbReference type="EMBL" id="CP064760">
    <property type="protein sequence ID" value="QPE04680.1"/>
    <property type="molecule type" value="Genomic_DNA"/>
</dbReference>
<evidence type="ECO:0000256" key="6">
    <source>
        <dbReference type="ARBA" id="ARBA00011881"/>
    </source>
</evidence>
<dbReference type="GO" id="GO:0005737">
    <property type="term" value="C:cytoplasm"/>
    <property type="evidence" value="ECO:0007669"/>
    <property type="project" value="TreeGrafter"/>
</dbReference>
<reference evidence="12 13" key="1">
    <citation type="submission" date="2020-11" db="EMBL/GenBank/DDBJ databases">
        <title>Amino acid is mineralized and recycled by bacteria in oceanic microbiome.</title>
        <authorList>
            <person name="Zheng L.Y."/>
        </authorList>
    </citation>
    <scope>NUCLEOTIDE SEQUENCE [LARGE SCALE GENOMIC DNA]</scope>
    <source>
        <strain evidence="12 13">A32-1</strain>
    </source>
</reference>
<evidence type="ECO:0000256" key="3">
    <source>
        <dbReference type="ARBA" id="ARBA00004968"/>
    </source>
</evidence>
<evidence type="ECO:0000256" key="1">
    <source>
        <dbReference type="ARBA" id="ARBA00001947"/>
    </source>
</evidence>
<keyword evidence="10" id="KW-0862">Zinc</keyword>
<dbReference type="Proteomes" id="UP000594480">
    <property type="component" value="Chromosome"/>
</dbReference>
<dbReference type="SUPFAM" id="SSF51556">
    <property type="entry name" value="Metallo-dependent hydrolases"/>
    <property type="match status" value="1"/>
</dbReference>
<dbReference type="GO" id="GO:0008270">
    <property type="term" value="F:zinc ion binding"/>
    <property type="evidence" value="ECO:0007669"/>
    <property type="project" value="InterPro"/>
</dbReference>
<dbReference type="NCBIfam" id="TIGR03178">
    <property type="entry name" value="allantoinase"/>
    <property type="match status" value="1"/>
</dbReference>
<name>A0A7S8MYG9_9MICO</name>
<dbReference type="Pfam" id="PF01979">
    <property type="entry name" value="Amidohydro_1"/>
    <property type="match status" value="1"/>
</dbReference>
<dbReference type="PANTHER" id="PTHR43668:SF2">
    <property type="entry name" value="ALLANTOINASE"/>
    <property type="match status" value="1"/>
</dbReference>
<evidence type="ECO:0000313" key="13">
    <source>
        <dbReference type="Proteomes" id="UP000594480"/>
    </source>
</evidence>
<dbReference type="GO" id="GO:0050897">
    <property type="term" value="F:cobalt ion binding"/>
    <property type="evidence" value="ECO:0007669"/>
    <property type="project" value="InterPro"/>
</dbReference>
<evidence type="ECO:0000256" key="10">
    <source>
        <dbReference type="ARBA" id="ARBA00022833"/>
    </source>
</evidence>
<dbReference type="InterPro" id="IPR032466">
    <property type="entry name" value="Metal_Hydrolase"/>
</dbReference>
<dbReference type="PROSITE" id="PS00482">
    <property type="entry name" value="DIHYDROOROTASE_1"/>
    <property type="match status" value="1"/>
</dbReference>
<comment type="similarity">
    <text evidence="5">Belongs to the metallo-dependent hydrolases superfamily. Allantoinase family.</text>
</comment>
<protein>
    <recommendedName>
        <fullName evidence="7">allantoinase</fullName>
        <ecNumber evidence="7">3.5.2.5</ecNumber>
    </recommendedName>
</protein>
<dbReference type="GO" id="GO:0006145">
    <property type="term" value="P:purine nucleobase catabolic process"/>
    <property type="evidence" value="ECO:0007669"/>
    <property type="project" value="TreeGrafter"/>
</dbReference>
<comment type="pathway">
    <text evidence="3">Nitrogen metabolism; (S)-allantoin degradation; allantoate from (S)-allantoin: step 1/1.</text>
</comment>
<proteinExistence type="inferred from homology"/>
<keyword evidence="13" id="KW-1185">Reference proteome</keyword>
<evidence type="ECO:0000256" key="9">
    <source>
        <dbReference type="ARBA" id="ARBA00022801"/>
    </source>
</evidence>
<evidence type="ECO:0000313" key="12">
    <source>
        <dbReference type="EMBL" id="QPE04680.1"/>
    </source>
</evidence>
<dbReference type="Gene3D" id="3.20.20.140">
    <property type="entry name" value="Metal-dependent hydrolases"/>
    <property type="match status" value="1"/>
</dbReference>
<comment type="function">
    <text evidence="2">Catalyzes the reversible cyclization of carbamoyl aspartate to dihydroorotate.</text>
</comment>
<evidence type="ECO:0000256" key="8">
    <source>
        <dbReference type="ARBA" id="ARBA00022723"/>
    </source>
</evidence>
<dbReference type="InterPro" id="IPR017593">
    <property type="entry name" value="Allantoinase"/>
</dbReference>
<comment type="cofactor">
    <cofactor evidence="1">
        <name>Zn(2+)</name>
        <dbReference type="ChEBI" id="CHEBI:29105"/>
    </cofactor>
</comment>
<dbReference type="PANTHER" id="PTHR43668">
    <property type="entry name" value="ALLANTOINASE"/>
    <property type="match status" value="1"/>
</dbReference>
<dbReference type="AlphaFoldDB" id="A0A7S8MYG9"/>
<keyword evidence="8" id="KW-0479">Metal-binding</keyword>
<evidence type="ECO:0000259" key="11">
    <source>
        <dbReference type="Pfam" id="PF01979"/>
    </source>
</evidence>
<organism evidence="12 13">
    <name type="scientific">Microbacterium schleiferi</name>
    <dbReference type="NCBI Taxonomy" id="69362"/>
    <lineage>
        <taxon>Bacteria</taxon>
        <taxon>Bacillati</taxon>
        <taxon>Actinomycetota</taxon>
        <taxon>Actinomycetes</taxon>
        <taxon>Micrococcales</taxon>
        <taxon>Microbacteriaceae</taxon>
        <taxon>Microbacterium</taxon>
    </lineage>
</organism>
<dbReference type="InterPro" id="IPR002195">
    <property type="entry name" value="Dihydroorotase_CS"/>
</dbReference>
<dbReference type="EC" id="3.5.2.5" evidence="7"/>